<protein>
    <submittedName>
        <fullName evidence="1">L,D-transpeptidase catalytic domain</fullName>
    </submittedName>
</protein>
<sequence length="266" mass="28802">MTFLPTATAGLLLTLFSWLPLASLGKTGGAPTPPRLLITNPALRTSYMAAFEQHVMATYIQAGLASSGLSVQVYRKAMIGFYHLQQRGLTNRNETTLTVIDFSRSSKQKRLWVVDVDQGRVLYHTLVAHGKNTGEEFAHTFSNREGSEMSSLGFYLTGNTYQGKHGLSLKLQGVDAGYNTNAASRAVVVHGAEYVSEEFVRQHGRLGRSQGCPALPVHQSSAIIQTIKGGSVVFANGPLNTHYQSDWLQLDGALLAFARSKGLSGS</sequence>
<dbReference type="Pfam" id="PF13645">
    <property type="entry name" value="YkuD_2"/>
    <property type="match status" value="1"/>
</dbReference>
<dbReference type="Proteomes" id="UP000198310">
    <property type="component" value="Unassembled WGS sequence"/>
</dbReference>
<dbReference type="InterPro" id="IPR032676">
    <property type="entry name" value="YkuD_2"/>
</dbReference>
<name>A0A238V8Y8_9BACT</name>
<dbReference type="PANTHER" id="PTHR38477:SF1">
    <property type="entry name" value="MUREIN L,D-TRANSPEPTIDASE CATALYTIC DOMAIN FAMILY PROTEIN"/>
    <property type="match status" value="1"/>
</dbReference>
<organism evidence="1 2">
    <name type="scientific">Hymenobacter mucosus</name>
    <dbReference type="NCBI Taxonomy" id="1411120"/>
    <lineage>
        <taxon>Bacteria</taxon>
        <taxon>Pseudomonadati</taxon>
        <taxon>Bacteroidota</taxon>
        <taxon>Cytophagia</taxon>
        <taxon>Cytophagales</taxon>
        <taxon>Hymenobacteraceae</taxon>
        <taxon>Hymenobacter</taxon>
    </lineage>
</organism>
<dbReference type="PANTHER" id="PTHR38477">
    <property type="entry name" value="HYPOTHETICAL EXPORTED PROTEIN"/>
    <property type="match status" value="1"/>
</dbReference>
<accession>A0A238V8Y8</accession>
<dbReference type="AlphaFoldDB" id="A0A238V8Y8"/>
<evidence type="ECO:0000313" key="2">
    <source>
        <dbReference type="Proteomes" id="UP000198310"/>
    </source>
</evidence>
<proteinExistence type="predicted"/>
<dbReference type="EMBL" id="FZNS01000001">
    <property type="protein sequence ID" value="SNR30574.1"/>
    <property type="molecule type" value="Genomic_DNA"/>
</dbReference>
<keyword evidence="2" id="KW-1185">Reference proteome</keyword>
<gene>
    <name evidence="1" type="ORF">SAMN06269173_101283</name>
</gene>
<evidence type="ECO:0000313" key="1">
    <source>
        <dbReference type="EMBL" id="SNR30574.1"/>
    </source>
</evidence>
<reference evidence="2" key="1">
    <citation type="submission" date="2017-06" db="EMBL/GenBank/DDBJ databases">
        <authorList>
            <person name="Varghese N."/>
            <person name="Submissions S."/>
        </authorList>
    </citation>
    <scope>NUCLEOTIDE SEQUENCE [LARGE SCALE GENOMIC DNA]</scope>
    <source>
        <strain evidence="2">DSM 28041</strain>
    </source>
</reference>